<protein>
    <submittedName>
        <fullName evidence="1">Uncharacterized protein</fullName>
    </submittedName>
</protein>
<sequence length="104" mass="11993">MISVQPYYKVERVVTPLEQQTVTHYRTLQLYESKIVSAYREFPLSEVYDLSFKRIGENPGHGVLYLHAKQGVFPYMVEKDPANFINEFMNLMKKSAPGKGSGFL</sequence>
<dbReference type="RefSeq" id="WP_189023466.1">
    <property type="nucleotide sequence ID" value="NZ_BMKR01000005.1"/>
</dbReference>
<accession>A0A917FCN6</accession>
<dbReference type="Proteomes" id="UP000637643">
    <property type="component" value="Unassembled WGS sequence"/>
</dbReference>
<keyword evidence="2" id="KW-1185">Reference proteome</keyword>
<name>A0A917FCN6_9BACL</name>
<proteinExistence type="predicted"/>
<dbReference type="EMBL" id="BMKR01000005">
    <property type="protein sequence ID" value="GGF70753.1"/>
    <property type="molecule type" value="Genomic_DNA"/>
</dbReference>
<evidence type="ECO:0000313" key="2">
    <source>
        <dbReference type="Proteomes" id="UP000637643"/>
    </source>
</evidence>
<reference evidence="1" key="2">
    <citation type="submission" date="2020-09" db="EMBL/GenBank/DDBJ databases">
        <authorList>
            <person name="Sun Q."/>
            <person name="Zhou Y."/>
        </authorList>
    </citation>
    <scope>NUCLEOTIDE SEQUENCE</scope>
    <source>
        <strain evidence="1">CGMCC 1.16134</strain>
    </source>
</reference>
<dbReference type="AlphaFoldDB" id="A0A917FCN6"/>
<gene>
    <name evidence="1" type="ORF">GCM10010912_14960</name>
</gene>
<reference evidence="1" key="1">
    <citation type="journal article" date="2014" name="Int. J. Syst. Evol. Microbiol.">
        <title>Complete genome sequence of Corynebacterium casei LMG S-19264T (=DSM 44701T), isolated from a smear-ripened cheese.</title>
        <authorList>
            <consortium name="US DOE Joint Genome Institute (JGI-PGF)"/>
            <person name="Walter F."/>
            <person name="Albersmeier A."/>
            <person name="Kalinowski J."/>
            <person name="Ruckert C."/>
        </authorList>
    </citation>
    <scope>NUCLEOTIDE SEQUENCE</scope>
    <source>
        <strain evidence="1">CGMCC 1.16134</strain>
    </source>
</reference>
<evidence type="ECO:0000313" key="1">
    <source>
        <dbReference type="EMBL" id="GGF70753.1"/>
    </source>
</evidence>
<organism evidence="1 2">
    <name type="scientific">Paenibacillus albidus</name>
    <dbReference type="NCBI Taxonomy" id="2041023"/>
    <lineage>
        <taxon>Bacteria</taxon>
        <taxon>Bacillati</taxon>
        <taxon>Bacillota</taxon>
        <taxon>Bacilli</taxon>
        <taxon>Bacillales</taxon>
        <taxon>Paenibacillaceae</taxon>
        <taxon>Paenibacillus</taxon>
    </lineage>
</organism>
<comment type="caution">
    <text evidence="1">The sequence shown here is derived from an EMBL/GenBank/DDBJ whole genome shotgun (WGS) entry which is preliminary data.</text>
</comment>